<dbReference type="GeneID" id="89953887"/>
<sequence length="93" mass="10257">MQLSSRWCLTKASGENTNARLCPEGYFLEKACPFISTKLSKVHASSDIESTLSKSKDSMMITLELAMRAAVGSLGIPTEEQQKTLFNTEILKL</sequence>
<name>A0AAN7DN28_9FUNG</name>
<dbReference type="AlphaFoldDB" id="A0AAN7DN28"/>
<dbReference type="Proteomes" id="UP001304243">
    <property type="component" value="Unassembled WGS sequence"/>
</dbReference>
<reference evidence="1 2" key="1">
    <citation type="submission" date="2022-11" db="EMBL/GenBank/DDBJ databases">
        <title>Mucor velutinosus strain NIH1002 WGS.</title>
        <authorList>
            <person name="Subramanian P."/>
            <person name="Mullikin J.C."/>
            <person name="Segre J.A."/>
            <person name="Zelazny A.M."/>
        </authorList>
    </citation>
    <scope>NUCLEOTIDE SEQUENCE [LARGE SCALE GENOMIC DNA]</scope>
    <source>
        <strain evidence="1 2">NIH1002</strain>
    </source>
</reference>
<evidence type="ECO:0000313" key="2">
    <source>
        <dbReference type="Proteomes" id="UP001304243"/>
    </source>
</evidence>
<proteinExistence type="predicted"/>
<accession>A0AAN7DN28</accession>
<comment type="caution">
    <text evidence="1">The sequence shown here is derived from an EMBL/GenBank/DDBJ whole genome shotgun (WGS) entry which is preliminary data.</text>
</comment>
<dbReference type="EMBL" id="JASEJX010000012">
    <property type="protein sequence ID" value="KAK4519957.1"/>
    <property type="molecule type" value="Genomic_DNA"/>
</dbReference>
<dbReference type="RefSeq" id="XP_064686623.1">
    <property type="nucleotide sequence ID" value="XM_064829421.1"/>
</dbReference>
<gene>
    <name evidence="1" type="ORF">ATC70_010201</name>
</gene>
<organism evidence="1 2">
    <name type="scientific">Mucor velutinosus</name>
    <dbReference type="NCBI Taxonomy" id="708070"/>
    <lineage>
        <taxon>Eukaryota</taxon>
        <taxon>Fungi</taxon>
        <taxon>Fungi incertae sedis</taxon>
        <taxon>Mucoromycota</taxon>
        <taxon>Mucoromycotina</taxon>
        <taxon>Mucoromycetes</taxon>
        <taxon>Mucorales</taxon>
        <taxon>Mucorineae</taxon>
        <taxon>Mucoraceae</taxon>
        <taxon>Mucor</taxon>
    </lineage>
</organism>
<protein>
    <submittedName>
        <fullName evidence="1">Uncharacterized protein</fullName>
    </submittedName>
</protein>
<evidence type="ECO:0000313" key="1">
    <source>
        <dbReference type="EMBL" id="KAK4519957.1"/>
    </source>
</evidence>
<keyword evidence="2" id="KW-1185">Reference proteome</keyword>